<dbReference type="Proteomes" id="UP000464865">
    <property type="component" value="Chromosome M15-12"/>
</dbReference>
<sequence>MTIMKSENLSPSADKILLPVSLAEIEQAALRIHGHVARTPLVHSLVLSERVGSPVNLKLETLQPIGAFKLRGAMNAVLSLDGGARNRGLVTASTGNHGRAVAYAARELGIAATICMSSLVPTNKVEAIRALGAEIRIVGTSQDDAQEEVERLTESRGLTAIPPFDDPNVVAGQGTIGVEVVEDMPDLETVLVPLSGGGLAGGIAAAVKTLKPQARVIGISMERGAAMHASISAGRPVTVREEETLADSLGGGIGLANRVTFDLCRALLDEIVLVSEAEIAAGIRHAASVEGVTVEGAGAVGFAAIMSGKVKITGPAVIIVSGGNIDPKIHRLIIDGADA</sequence>
<dbReference type="FunFam" id="3.40.50.1100:FF:000005">
    <property type="entry name" value="Threonine dehydratase catabolic"/>
    <property type="match status" value="1"/>
</dbReference>
<dbReference type="GO" id="GO:0003941">
    <property type="term" value="F:L-serine ammonia-lyase activity"/>
    <property type="evidence" value="ECO:0007669"/>
    <property type="project" value="TreeGrafter"/>
</dbReference>
<dbReference type="GO" id="GO:0009097">
    <property type="term" value="P:isoleucine biosynthetic process"/>
    <property type="evidence" value="ECO:0007669"/>
    <property type="project" value="TreeGrafter"/>
</dbReference>
<dbReference type="PANTHER" id="PTHR48078">
    <property type="entry name" value="THREONINE DEHYDRATASE, MITOCHONDRIAL-RELATED"/>
    <property type="match status" value="1"/>
</dbReference>
<dbReference type="SUPFAM" id="SSF53686">
    <property type="entry name" value="Tryptophan synthase beta subunit-like PLP-dependent enzymes"/>
    <property type="match status" value="1"/>
</dbReference>
<dbReference type="KEGG" id="roy:G3A56_16930"/>
<dbReference type="AlphaFoldDB" id="A0A7L5BL83"/>
<dbReference type="InterPro" id="IPR014333">
    <property type="entry name" value="Ectoine_EutB"/>
</dbReference>
<gene>
    <name evidence="6" type="primary">eutB</name>
    <name evidence="6" type="ORF">G3A56_16930</name>
</gene>
<evidence type="ECO:0000313" key="6">
    <source>
        <dbReference type="EMBL" id="QIB39647.1"/>
    </source>
</evidence>
<reference evidence="6 7" key="1">
    <citation type="submission" date="2020-02" db="EMBL/GenBank/DDBJ databases">
        <title>Plant-Promoting Endophytic Bacterium Rhizobium oryzihabitans sp. nov., Isolated from the Root of Rice.</title>
        <authorList>
            <person name="zhao J."/>
            <person name="Zhang G."/>
        </authorList>
    </citation>
    <scope>NUCLEOTIDE SEQUENCE [LARGE SCALE GENOMIC DNA]</scope>
    <source>
        <strain evidence="6 7">M15</strain>
    </source>
</reference>
<comment type="cofactor">
    <cofactor evidence="1">
        <name>pyridoxal 5'-phosphate</name>
        <dbReference type="ChEBI" id="CHEBI:597326"/>
    </cofactor>
</comment>
<dbReference type="Gene3D" id="3.40.50.1100">
    <property type="match status" value="2"/>
</dbReference>
<evidence type="ECO:0000313" key="7">
    <source>
        <dbReference type="Proteomes" id="UP000464865"/>
    </source>
</evidence>
<dbReference type="NCBIfam" id="TIGR02991">
    <property type="entry name" value="ectoine_eutB"/>
    <property type="match status" value="1"/>
</dbReference>
<keyword evidence="7" id="KW-1185">Reference proteome</keyword>
<dbReference type="InterPro" id="IPR050147">
    <property type="entry name" value="Ser/Thr_Dehydratase"/>
</dbReference>
<keyword evidence="3" id="KW-0663">Pyridoxal phosphate</keyword>
<comment type="similarity">
    <text evidence="2">Belongs to the serine/threonine dehydratase family.</text>
</comment>
<dbReference type="GO" id="GO:0004794">
    <property type="term" value="F:threonine deaminase activity"/>
    <property type="evidence" value="ECO:0007669"/>
    <property type="project" value="TreeGrafter"/>
</dbReference>
<evidence type="ECO:0000259" key="5">
    <source>
        <dbReference type="Pfam" id="PF00291"/>
    </source>
</evidence>
<dbReference type="NCBIfam" id="NF005680">
    <property type="entry name" value="PRK07476.1"/>
    <property type="match status" value="1"/>
</dbReference>
<accession>A0A7L5BL83</accession>
<evidence type="ECO:0000256" key="2">
    <source>
        <dbReference type="ARBA" id="ARBA00010869"/>
    </source>
</evidence>
<protein>
    <submittedName>
        <fullName evidence="6">Hydroxyectoine utilization dehydratase EutB</fullName>
    </submittedName>
</protein>
<dbReference type="EMBL" id="CP048635">
    <property type="protein sequence ID" value="QIB39647.1"/>
    <property type="molecule type" value="Genomic_DNA"/>
</dbReference>
<evidence type="ECO:0000256" key="3">
    <source>
        <dbReference type="ARBA" id="ARBA00022898"/>
    </source>
</evidence>
<dbReference type="InterPro" id="IPR001926">
    <property type="entry name" value="TrpB-like_PALP"/>
</dbReference>
<dbReference type="GO" id="GO:0006567">
    <property type="term" value="P:L-threonine catabolic process"/>
    <property type="evidence" value="ECO:0007669"/>
    <property type="project" value="TreeGrafter"/>
</dbReference>
<organism evidence="6 7">
    <name type="scientific">Rhizobium oryzihabitans</name>
    <dbReference type="NCBI Taxonomy" id="2267833"/>
    <lineage>
        <taxon>Bacteria</taxon>
        <taxon>Pseudomonadati</taxon>
        <taxon>Pseudomonadota</taxon>
        <taxon>Alphaproteobacteria</taxon>
        <taxon>Hyphomicrobiales</taxon>
        <taxon>Rhizobiaceae</taxon>
        <taxon>Rhizobium/Agrobacterium group</taxon>
        <taxon>Rhizobium</taxon>
    </lineage>
</organism>
<proteinExistence type="inferred from homology"/>
<dbReference type="GO" id="GO:0006565">
    <property type="term" value="P:L-serine catabolic process"/>
    <property type="evidence" value="ECO:0007669"/>
    <property type="project" value="TreeGrafter"/>
</dbReference>
<feature type="domain" description="Tryptophan synthase beta chain-like PALP" evidence="5">
    <location>
        <begin position="34"/>
        <end position="322"/>
    </location>
</feature>
<evidence type="ECO:0000256" key="4">
    <source>
        <dbReference type="ARBA" id="ARBA00023239"/>
    </source>
</evidence>
<dbReference type="CDD" id="cd01562">
    <property type="entry name" value="Thr-dehyd"/>
    <property type="match status" value="1"/>
</dbReference>
<name>A0A7L5BL83_9HYPH</name>
<dbReference type="RefSeq" id="WP_164056747.1">
    <property type="nucleotide sequence ID" value="NZ_CP048635.1"/>
</dbReference>
<keyword evidence="4" id="KW-0456">Lyase</keyword>
<dbReference type="Pfam" id="PF00291">
    <property type="entry name" value="PALP"/>
    <property type="match status" value="1"/>
</dbReference>
<evidence type="ECO:0000256" key="1">
    <source>
        <dbReference type="ARBA" id="ARBA00001933"/>
    </source>
</evidence>
<dbReference type="PANTHER" id="PTHR48078:SF6">
    <property type="entry name" value="L-THREONINE DEHYDRATASE CATABOLIC TDCB"/>
    <property type="match status" value="1"/>
</dbReference>
<dbReference type="InterPro" id="IPR036052">
    <property type="entry name" value="TrpB-like_PALP_sf"/>
</dbReference>